<accession>A0A2J8W7G5</accession>
<dbReference type="GO" id="GO:0005737">
    <property type="term" value="C:cytoplasm"/>
    <property type="evidence" value="ECO:0007669"/>
    <property type="project" value="UniProtKB-SubCell"/>
</dbReference>
<dbReference type="AlphaFoldDB" id="A0A2J8W7G5"/>
<evidence type="ECO:0000313" key="7">
    <source>
        <dbReference type="EMBL" id="PNJ65714.1"/>
    </source>
</evidence>
<keyword evidence="4" id="KW-0493">Microtubule</keyword>
<dbReference type="GO" id="GO:0005200">
    <property type="term" value="F:structural constituent of cytoskeleton"/>
    <property type="evidence" value="ECO:0007669"/>
    <property type="project" value="InterPro"/>
</dbReference>
<evidence type="ECO:0000256" key="1">
    <source>
        <dbReference type="ARBA" id="ARBA00004496"/>
    </source>
</evidence>
<dbReference type="SUPFAM" id="SSF55307">
    <property type="entry name" value="Tubulin C-terminal domain-like"/>
    <property type="match status" value="1"/>
</dbReference>
<dbReference type="InterPro" id="IPR023123">
    <property type="entry name" value="Tubulin_C"/>
</dbReference>
<evidence type="ECO:0000256" key="5">
    <source>
        <dbReference type="ARBA" id="ARBA00022741"/>
    </source>
</evidence>
<dbReference type="Gene3D" id="3.40.50.1440">
    <property type="entry name" value="Tubulin/FtsZ, GTPase domain"/>
    <property type="match status" value="1"/>
</dbReference>
<dbReference type="GO" id="GO:0005874">
    <property type="term" value="C:microtubule"/>
    <property type="evidence" value="ECO:0007669"/>
    <property type="project" value="UniProtKB-KW"/>
</dbReference>
<dbReference type="EMBL" id="NDHI03003397">
    <property type="protein sequence ID" value="PNJ65714.1"/>
    <property type="molecule type" value="Genomic_DNA"/>
</dbReference>
<dbReference type="InterPro" id="IPR008280">
    <property type="entry name" value="Tub_FtsZ_C"/>
</dbReference>
<dbReference type="GO" id="GO:0007017">
    <property type="term" value="P:microtubule-based process"/>
    <property type="evidence" value="ECO:0007669"/>
    <property type="project" value="InterPro"/>
</dbReference>
<dbReference type="Gene3D" id="1.10.287.600">
    <property type="entry name" value="Helix hairpin bin"/>
    <property type="match status" value="1"/>
</dbReference>
<gene>
    <name evidence="7" type="ORF">CR201_G0012052</name>
</gene>
<evidence type="ECO:0000256" key="3">
    <source>
        <dbReference type="ARBA" id="ARBA00022490"/>
    </source>
</evidence>
<dbReference type="PANTHER" id="PTHR11588">
    <property type="entry name" value="TUBULIN"/>
    <property type="match status" value="1"/>
</dbReference>
<evidence type="ECO:0000256" key="2">
    <source>
        <dbReference type="ARBA" id="ARBA00009636"/>
    </source>
</evidence>
<name>A0A2J8W7G5_PONAB</name>
<comment type="caution">
    <text evidence="7">The sequence shown here is derived from an EMBL/GenBank/DDBJ whole genome shotgun (WGS) entry which is preliminary data.</text>
</comment>
<keyword evidence="6" id="KW-0342">GTP-binding</keyword>
<comment type="similarity">
    <text evidence="2">Belongs to the tubulin family.</text>
</comment>
<keyword evidence="5" id="KW-0547">Nucleotide-binding</keyword>
<dbReference type="InterPro" id="IPR036525">
    <property type="entry name" value="Tubulin/FtsZ_GTPase_sf"/>
</dbReference>
<dbReference type="CDD" id="cd02189">
    <property type="entry name" value="delta_zeta_tubulin-like"/>
    <property type="match status" value="1"/>
</dbReference>
<evidence type="ECO:0000256" key="6">
    <source>
        <dbReference type="ARBA" id="ARBA00023134"/>
    </source>
</evidence>
<dbReference type="InterPro" id="IPR000217">
    <property type="entry name" value="Tubulin"/>
</dbReference>
<comment type="subcellular location">
    <subcellularLocation>
        <location evidence="1">Cytoplasm</location>
    </subcellularLocation>
</comment>
<dbReference type="GO" id="GO:0005525">
    <property type="term" value="F:GTP binding"/>
    <property type="evidence" value="ECO:0007669"/>
    <property type="project" value="UniProtKB-KW"/>
</dbReference>
<sequence>MNIKQISFSDINQVLAHQLGSVFQPTYSAESSFHYRRNPLGDLMEHLVPHPEFKMLSVRNIPHMSENSLAYSTFTWAGLLKHLRQMLISNAKMEEGIDWHVRPPLSGLPPLGKMSLNKDLHFNTSVANLVILRGKDVQSADVEGFKDPALYTSWLKPVNAFNVWKTQRAFSKYEKSAVLVSNSQFLVKPLDTIVGKAWNMFASKAYIHQYTKFGIEEEDFLDSFTSLEQVVASYCNL</sequence>
<keyword evidence="3" id="KW-0963">Cytoplasm</keyword>
<dbReference type="InterPro" id="IPR002967">
    <property type="entry name" value="Delta_tubulin"/>
</dbReference>
<reference evidence="7" key="1">
    <citation type="submission" date="2017-12" db="EMBL/GenBank/DDBJ databases">
        <title>High-resolution comparative analysis of great ape genomes.</title>
        <authorList>
            <person name="Pollen A."/>
            <person name="Hastie A."/>
            <person name="Hormozdiari F."/>
            <person name="Dougherty M."/>
            <person name="Liu R."/>
            <person name="Chaisson M."/>
            <person name="Hoppe E."/>
            <person name="Hill C."/>
            <person name="Pang A."/>
            <person name="Hillier L."/>
            <person name="Baker C."/>
            <person name="Armstrong J."/>
            <person name="Shendure J."/>
            <person name="Paten B."/>
            <person name="Wilson R."/>
            <person name="Chao H."/>
            <person name="Schneider V."/>
            <person name="Ventura M."/>
            <person name="Kronenberg Z."/>
            <person name="Murali S."/>
            <person name="Gordon D."/>
            <person name="Cantsilieris S."/>
            <person name="Munson K."/>
            <person name="Nelson B."/>
            <person name="Raja A."/>
            <person name="Underwood J."/>
            <person name="Diekhans M."/>
            <person name="Fiddes I."/>
            <person name="Haussler D."/>
            <person name="Eichler E."/>
        </authorList>
    </citation>
    <scope>NUCLEOTIDE SEQUENCE [LARGE SCALE GENOMIC DNA]</scope>
    <source>
        <strain evidence="7">Susie</strain>
    </source>
</reference>
<protein>
    <submittedName>
        <fullName evidence="7">TUBD1 isoform 10</fullName>
    </submittedName>
</protein>
<dbReference type="PRINTS" id="PR01224">
    <property type="entry name" value="DELTATUBULIN"/>
</dbReference>
<organism evidence="7">
    <name type="scientific">Pongo abelii</name>
    <name type="common">Sumatran orangutan</name>
    <name type="synonym">Pongo pygmaeus abelii</name>
    <dbReference type="NCBI Taxonomy" id="9601"/>
    <lineage>
        <taxon>Eukaryota</taxon>
        <taxon>Metazoa</taxon>
        <taxon>Chordata</taxon>
        <taxon>Craniata</taxon>
        <taxon>Vertebrata</taxon>
        <taxon>Euteleostomi</taxon>
        <taxon>Mammalia</taxon>
        <taxon>Eutheria</taxon>
        <taxon>Euarchontoglires</taxon>
        <taxon>Primates</taxon>
        <taxon>Haplorrhini</taxon>
        <taxon>Catarrhini</taxon>
        <taxon>Hominidae</taxon>
        <taxon>Pongo</taxon>
    </lineage>
</organism>
<dbReference type="FunFam" id="1.10.287.600:FF:000010">
    <property type="entry name" value="Tubulin delta chain"/>
    <property type="match status" value="1"/>
</dbReference>
<evidence type="ECO:0000256" key="4">
    <source>
        <dbReference type="ARBA" id="ARBA00022701"/>
    </source>
</evidence>
<proteinExistence type="inferred from homology"/>